<dbReference type="RefSeq" id="WP_337707334.1">
    <property type="nucleotide sequence ID" value="NZ_JBBEGM010000025.1"/>
</dbReference>
<evidence type="ECO:0000256" key="10">
    <source>
        <dbReference type="ARBA" id="ARBA00023157"/>
    </source>
</evidence>
<keyword evidence="9" id="KW-0238">DNA-binding</keyword>
<reference evidence="14 15" key="1">
    <citation type="submission" date="2024-03" db="EMBL/GenBank/DDBJ databases">
        <title>Actinomycetospora sp. OC33-EN07, a novel actinomycete isolated from wild orchid (Aerides multiflora).</title>
        <authorList>
            <person name="Suriyachadkun C."/>
        </authorList>
    </citation>
    <scope>NUCLEOTIDE SEQUENCE [LARGE SCALE GENOMIC DNA]</scope>
    <source>
        <strain evidence="14 15">OC33-EN07</strain>
    </source>
</reference>
<keyword evidence="6" id="KW-0408">Iron</keyword>
<evidence type="ECO:0000256" key="6">
    <source>
        <dbReference type="ARBA" id="ARBA00023004"/>
    </source>
</evidence>
<evidence type="ECO:0000256" key="7">
    <source>
        <dbReference type="ARBA" id="ARBA00023014"/>
    </source>
</evidence>
<evidence type="ECO:0000256" key="9">
    <source>
        <dbReference type="ARBA" id="ARBA00023125"/>
    </source>
</evidence>
<feature type="domain" description="4Fe-4S Wbl-type" evidence="13">
    <location>
        <begin position="14"/>
        <end position="75"/>
    </location>
</feature>
<keyword evidence="7" id="KW-0411">Iron-sulfur</keyword>
<name>A0ABU8MF30_9PSEU</name>
<comment type="caution">
    <text evidence="14">The sequence shown here is derived from an EMBL/GenBank/DDBJ whole genome shotgun (WGS) entry which is preliminary data.</text>
</comment>
<gene>
    <name evidence="14" type="ORF">WCD58_32705</name>
</gene>
<comment type="cofactor">
    <cofactor evidence="1">
        <name>[4Fe-4S] cluster</name>
        <dbReference type="ChEBI" id="CHEBI:49883"/>
    </cofactor>
</comment>
<organism evidence="14 15">
    <name type="scientific">Actinomycetospora flava</name>
    <dbReference type="NCBI Taxonomy" id="3129232"/>
    <lineage>
        <taxon>Bacteria</taxon>
        <taxon>Bacillati</taxon>
        <taxon>Actinomycetota</taxon>
        <taxon>Actinomycetes</taxon>
        <taxon>Pseudonocardiales</taxon>
        <taxon>Pseudonocardiaceae</taxon>
        <taxon>Actinomycetospora</taxon>
    </lineage>
</organism>
<evidence type="ECO:0000256" key="5">
    <source>
        <dbReference type="ARBA" id="ARBA00022723"/>
    </source>
</evidence>
<dbReference type="Pfam" id="PF02467">
    <property type="entry name" value="Whib"/>
    <property type="match status" value="1"/>
</dbReference>
<keyword evidence="10" id="KW-1015">Disulfide bond</keyword>
<dbReference type="EMBL" id="JBBEGM010000025">
    <property type="protein sequence ID" value="MEJ2865952.1"/>
    <property type="molecule type" value="Genomic_DNA"/>
</dbReference>
<evidence type="ECO:0000256" key="8">
    <source>
        <dbReference type="ARBA" id="ARBA00023015"/>
    </source>
</evidence>
<evidence type="ECO:0000256" key="3">
    <source>
        <dbReference type="ARBA" id="ARBA00006597"/>
    </source>
</evidence>
<feature type="region of interest" description="Disordered" evidence="12">
    <location>
        <begin position="1"/>
        <end position="24"/>
    </location>
</feature>
<keyword evidence="5" id="KW-0479">Metal-binding</keyword>
<keyword evidence="15" id="KW-1185">Reference proteome</keyword>
<proteinExistence type="inferred from homology"/>
<dbReference type="InterPro" id="IPR003482">
    <property type="entry name" value="Whib"/>
</dbReference>
<dbReference type="PANTHER" id="PTHR38839">
    <property type="entry name" value="TRANSCRIPTIONAL REGULATOR WHID-RELATED"/>
    <property type="match status" value="1"/>
</dbReference>
<keyword evidence="4" id="KW-0004">4Fe-4S</keyword>
<comment type="subcellular location">
    <subcellularLocation>
        <location evidence="2">Cytoplasm</location>
    </subcellularLocation>
</comment>
<evidence type="ECO:0000313" key="15">
    <source>
        <dbReference type="Proteomes" id="UP001369736"/>
    </source>
</evidence>
<dbReference type="InterPro" id="IPR034768">
    <property type="entry name" value="4FE4S_WBL"/>
</dbReference>
<comment type="similarity">
    <text evidence="3">Belongs to the WhiB family.</text>
</comment>
<evidence type="ECO:0000256" key="12">
    <source>
        <dbReference type="SAM" id="MobiDB-lite"/>
    </source>
</evidence>
<evidence type="ECO:0000256" key="2">
    <source>
        <dbReference type="ARBA" id="ARBA00004496"/>
    </source>
</evidence>
<keyword evidence="8" id="KW-0805">Transcription regulation</keyword>
<evidence type="ECO:0000259" key="13">
    <source>
        <dbReference type="PROSITE" id="PS51674"/>
    </source>
</evidence>
<keyword evidence="11" id="KW-0804">Transcription</keyword>
<dbReference type="PROSITE" id="PS51674">
    <property type="entry name" value="4FE4S_WBL"/>
    <property type="match status" value="1"/>
</dbReference>
<evidence type="ECO:0000256" key="11">
    <source>
        <dbReference type="ARBA" id="ARBA00023163"/>
    </source>
</evidence>
<evidence type="ECO:0000256" key="4">
    <source>
        <dbReference type="ARBA" id="ARBA00022485"/>
    </source>
</evidence>
<protein>
    <submittedName>
        <fullName evidence="14">WhiB family transcriptional regulator</fullName>
    </submittedName>
</protein>
<evidence type="ECO:0000256" key="1">
    <source>
        <dbReference type="ARBA" id="ARBA00001966"/>
    </source>
</evidence>
<accession>A0ABU8MF30</accession>
<feature type="compositionally biased region" description="Basic residues" evidence="12">
    <location>
        <begin position="75"/>
        <end position="86"/>
    </location>
</feature>
<dbReference type="Proteomes" id="UP001369736">
    <property type="component" value="Unassembled WGS sequence"/>
</dbReference>
<evidence type="ECO:0000313" key="14">
    <source>
        <dbReference type="EMBL" id="MEJ2865952.1"/>
    </source>
</evidence>
<feature type="region of interest" description="Disordered" evidence="12">
    <location>
        <begin position="61"/>
        <end position="86"/>
    </location>
</feature>
<sequence length="86" mass="9351">MPELAPTDWRDQAACRPNQPAAPDPDLFFPLPGQSTSPALSYCGRCPVRAECLTEAIERGHGGVRGGMTEDSRRQLARTRRRAAAS</sequence>